<keyword evidence="3" id="KW-1185">Reference proteome</keyword>
<gene>
    <name evidence="2" type="ORF">ICL16_35675</name>
</gene>
<feature type="chain" id="PRO_5035187555" evidence="1">
    <location>
        <begin position="27"/>
        <end position="108"/>
    </location>
</feature>
<evidence type="ECO:0000256" key="1">
    <source>
        <dbReference type="SAM" id="SignalP"/>
    </source>
</evidence>
<name>A0A8J6XVY2_9CYAN</name>
<organism evidence="2 3">
    <name type="scientific">Iningainema tapete BLCC-T55</name>
    <dbReference type="NCBI Taxonomy" id="2748662"/>
    <lineage>
        <taxon>Bacteria</taxon>
        <taxon>Bacillati</taxon>
        <taxon>Cyanobacteriota</taxon>
        <taxon>Cyanophyceae</taxon>
        <taxon>Nostocales</taxon>
        <taxon>Scytonemataceae</taxon>
        <taxon>Iningainema tapete</taxon>
    </lineage>
</organism>
<reference evidence="2" key="1">
    <citation type="submission" date="2020-09" db="EMBL/GenBank/DDBJ databases">
        <title>Iningainema tapete sp. nov. (Scytonemataceae, Cyanobacteria) from greenhouses in central Florida (USA) produces two types of nodularin with biosynthetic potential for microcystin-LR and anabaenopeptins.</title>
        <authorList>
            <person name="Berthold D.E."/>
            <person name="Lefler F.W."/>
            <person name="Huang I.-S."/>
            <person name="Abdulla H."/>
            <person name="Zimba P.V."/>
            <person name="Laughinghouse H.D. IV."/>
        </authorList>
    </citation>
    <scope>NUCLEOTIDE SEQUENCE</scope>
    <source>
        <strain evidence="2">BLCCT55</strain>
    </source>
</reference>
<dbReference type="Proteomes" id="UP000629098">
    <property type="component" value="Unassembled WGS sequence"/>
</dbReference>
<evidence type="ECO:0000313" key="2">
    <source>
        <dbReference type="EMBL" id="MBD2777247.1"/>
    </source>
</evidence>
<dbReference type="AlphaFoldDB" id="A0A8J6XVY2"/>
<protein>
    <submittedName>
        <fullName evidence="2">Uncharacterized protein</fullName>
    </submittedName>
</protein>
<dbReference type="EMBL" id="JACXAE010000107">
    <property type="protein sequence ID" value="MBD2777247.1"/>
    <property type="molecule type" value="Genomic_DNA"/>
</dbReference>
<proteinExistence type="predicted"/>
<dbReference type="RefSeq" id="WP_190836314.1">
    <property type="nucleotide sequence ID" value="NZ_CAWPPI010000107.1"/>
</dbReference>
<comment type="caution">
    <text evidence="2">The sequence shown here is derived from an EMBL/GenBank/DDBJ whole genome shotgun (WGS) entry which is preliminary data.</text>
</comment>
<feature type="signal peptide" evidence="1">
    <location>
        <begin position="1"/>
        <end position="26"/>
    </location>
</feature>
<evidence type="ECO:0000313" key="3">
    <source>
        <dbReference type="Proteomes" id="UP000629098"/>
    </source>
</evidence>
<sequence length="108" mass="13527">MKRFVLAVLASALSLGVTAIPEVANADDRYNRRFYRHERSRYDERGDRPRYYERRDRPRYYREDRSRYDRGYYPRYSYPEYYPRRYDRRGYYSPRRSGFQLVVPLIIK</sequence>
<accession>A0A8J6XVY2</accession>
<keyword evidence="1" id="KW-0732">Signal</keyword>